<evidence type="ECO:0000313" key="1">
    <source>
        <dbReference type="EMBL" id="SIR70039.1"/>
    </source>
</evidence>
<name>A0ABY1KE89_9BACL</name>
<proteinExistence type="predicted"/>
<reference evidence="1 2" key="1">
    <citation type="submission" date="2017-01" db="EMBL/GenBank/DDBJ databases">
        <authorList>
            <person name="Varghese N."/>
            <person name="Submissions S."/>
        </authorList>
    </citation>
    <scope>NUCLEOTIDE SEQUENCE [LARGE SCALE GENOMIC DNA]</scope>
    <source>
        <strain evidence="1 2">ATCC 23464</strain>
    </source>
</reference>
<organism evidence="1 2">
    <name type="scientific">Paenibacillus macquariensis</name>
    <dbReference type="NCBI Taxonomy" id="948756"/>
    <lineage>
        <taxon>Bacteria</taxon>
        <taxon>Bacillati</taxon>
        <taxon>Bacillota</taxon>
        <taxon>Bacilli</taxon>
        <taxon>Bacillales</taxon>
        <taxon>Paenibacillaceae</taxon>
        <taxon>Paenibacillus</taxon>
    </lineage>
</organism>
<gene>
    <name evidence="1" type="ORF">SAMN05421578_13626</name>
</gene>
<dbReference type="RefSeq" id="WP_068579765.1">
    <property type="nucleotide sequence ID" value="NZ_FTNK01000036.1"/>
</dbReference>
<sequence>MFDGFDKDTYIAWFRGDDEQCAACPLQDLCEKQFGYSFAENPFSNGPVPQGSVLQEYMLNFRKQVELAFAQESNQLTSVMKHKKVPVRTTKRVEKWFILRDAFRLIERMIACTGNGSAPESCRNHREIARNTSGAVVPAACVLRNLQRNIL</sequence>
<dbReference type="EMBL" id="FTNK01000036">
    <property type="protein sequence ID" value="SIR70039.1"/>
    <property type="molecule type" value="Genomic_DNA"/>
</dbReference>
<protein>
    <recommendedName>
        <fullName evidence="3">Transposase DDE domain-containing protein</fullName>
    </recommendedName>
</protein>
<evidence type="ECO:0008006" key="3">
    <source>
        <dbReference type="Google" id="ProtNLM"/>
    </source>
</evidence>
<comment type="caution">
    <text evidence="1">The sequence shown here is derived from an EMBL/GenBank/DDBJ whole genome shotgun (WGS) entry which is preliminary data.</text>
</comment>
<dbReference type="Proteomes" id="UP000186666">
    <property type="component" value="Unassembled WGS sequence"/>
</dbReference>
<accession>A0ABY1KE89</accession>
<evidence type="ECO:0000313" key="2">
    <source>
        <dbReference type="Proteomes" id="UP000186666"/>
    </source>
</evidence>
<keyword evidence="2" id="KW-1185">Reference proteome</keyword>